<evidence type="ECO:0000313" key="4">
    <source>
        <dbReference type="Proteomes" id="UP000624244"/>
    </source>
</evidence>
<evidence type="ECO:0000313" key="3">
    <source>
        <dbReference type="EMBL" id="KAF5845525.1"/>
    </source>
</evidence>
<reference evidence="3" key="1">
    <citation type="submission" date="2019-11" db="EMBL/GenBank/DDBJ databases">
        <title>Bipolaris sorokiniana Genome sequencing.</title>
        <authorList>
            <person name="Wang H."/>
        </authorList>
    </citation>
    <scope>NUCLEOTIDE SEQUENCE</scope>
</reference>
<organism evidence="3 4">
    <name type="scientific">Cochliobolus sativus</name>
    <name type="common">Common root rot and spot blotch fungus</name>
    <name type="synonym">Bipolaris sorokiniana</name>
    <dbReference type="NCBI Taxonomy" id="45130"/>
    <lineage>
        <taxon>Eukaryota</taxon>
        <taxon>Fungi</taxon>
        <taxon>Dikarya</taxon>
        <taxon>Ascomycota</taxon>
        <taxon>Pezizomycotina</taxon>
        <taxon>Dothideomycetes</taxon>
        <taxon>Pleosporomycetidae</taxon>
        <taxon>Pleosporales</taxon>
        <taxon>Pleosporineae</taxon>
        <taxon>Pleosporaceae</taxon>
        <taxon>Bipolaris</taxon>
    </lineage>
</organism>
<gene>
    <name evidence="3" type="ORF">GGP41_003116</name>
</gene>
<dbReference type="PANTHER" id="PTHR33365:SF14">
    <property type="entry name" value="TAT PATHWAY SIGNAL SEQUENCE"/>
    <property type="match status" value="1"/>
</dbReference>
<name>A0A8H5ZCH9_COCSA</name>
<dbReference type="GO" id="GO:0043386">
    <property type="term" value="P:mycotoxin biosynthetic process"/>
    <property type="evidence" value="ECO:0007669"/>
    <property type="project" value="InterPro"/>
</dbReference>
<evidence type="ECO:0008006" key="5">
    <source>
        <dbReference type="Google" id="ProtNLM"/>
    </source>
</evidence>
<sequence>MGSYQPLEASETEHFVAKTSMDEDAEILQNPGLINVQLQLKWRMKINSLLFCCSLAFMIAGIVFFSKAPSDYWRTDSNYHFVRQYFEPPLVSKTVNGTLFDVPKNALRGPPSPETDEAWHRLSEVSSWGISKEDLLKLGKDPDKTVKIDPKFGFGDDKYAVSLDVQHNIHCLNAIRKYLHYDHYYAAELGPVMPLLHEAHRDHCLLILLQYFTCYPSLDLYTYIWVEGQPGPFPDFAVNRQCRSHEAMLEWQAKEFVTDKEFTSGSPESPPPGFEEWMEQENVHLGSH</sequence>
<accession>A0A8H5ZCH9</accession>
<feature type="transmembrane region" description="Helical" evidence="2">
    <location>
        <begin position="46"/>
        <end position="65"/>
    </location>
</feature>
<dbReference type="EMBL" id="WNKQ01000019">
    <property type="protein sequence ID" value="KAF5845525.1"/>
    <property type="molecule type" value="Genomic_DNA"/>
</dbReference>
<protein>
    <recommendedName>
        <fullName evidence="5">Tat pathway signal sequence</fullName>
    </recommendedName>
</protein>
<evidence type="ECO:0000256" key="1">
    <source>
        <dbReference type="ARBA" id="ARBA00035112"/>
    </source>
</evidence>
<keyword evidence="2" id="KW-0472">Membrane</keyword>
<keyword evidence="2" id="KW-1133">Transmembrane helix</keyword>
<dbReference type="PANTHER" id="PTHR33365">
    <property type="entry name" value="YALI0B05434P"/>
    <property type="match status" value="1"/>
</dbReference>
<dbReference type="AlphaFoldDB" id="A0A8H5ZCH9"/>
<comment type="similarity">
    <text evidence="1">Belongs to the ustYa family.</text>
</comment>
<dbReference type="Proteomes" id="UP000624244">
    <property type="component" value="Unassembled WGS sequence"/>
</dbReference>
<dbReference type="Pfam" id="PF11807">
    <property type="entry name" value="UstYa"/>
    <property type="match status" value="1"/>
</dbReference>
<proteinExistence type="inferred from homology"/>
<keyword evidence="2" id="KW-0812">Transmembrane</keyword>
<dbReference type="InterPro" id="IPR021765">
    <property type="entry name" value="UstYa-like"/>
</dbReference>
<evidence type="ECO:0000256" key="2">
    <source>
        <dbReference type="SAM" id="Phobius"/>
    </source>
</evidence>
<comment type="caution">
    <text evidence="3">The sequence shown here is derived from an EMBL/GenBank/DDBJ whole genome shotgun (WGS) entry which is preliminary data.</text>
</comment>